<evidence type="ECO:0000259" key="10">
    <source>
        <dbReference type="PROSITE" id="PS50006"/>
    </source>
</evidence>
<dbReference type="SUPFAM" id="SSF52113">
    <property type="entry name" value="BRCT domain"/>
    <property type="match status" value="1"/>
</dbReference>
<organism evidence="11 12">
    <name type="scientific">Basidiobolus ranarum</name>
    <dbReference type="NCBI Taxonomy" id="34480"/>
    <lineage>
        <taxon>Eukaryota</taxon>
        <taxon>Fungi</taxon>
        <taxon>Fungi incertae sedis</taxon>
        <taxon>Zoopagomycota</taxon>
        <taxon>Entomophthoromycotina</taxon>
        <taxon>Basidiobolomycetes</taxon>
        <taxon>Basidiobolales</taxon>
        <taxon>Basidiobolaceae</taxon>
        <taxon>Basidiobolus</taxon>
    </lineage>
</organism>
<protein>
    <recommendedName>
        <fullName evidence="10">FHA domain-containing protein</fullName>
    </recommendedName>
</protein>
<dbReference type="SMART" id="SM00292">
    <property type="entry name" value="BRCT"/>
    <property type="match status" value="1"/>
</dbReference>
<feature type="compositionally biased region" description="Basic and acidic residues" evidence="9">
    <location>
        <begin position="490"/>
        <end position="513"/>
    </location>
</feature>
<feature type="compositionally biased region" description="Basic residues" evidence="9">
    <location>
        <begin position="648"/>
        <end position="657"/>
    </location>
</feature>
<dbReference type="PANTHER" id="PTHR12162:SF0">
    <property type="entry name" value="NIBRIN"/>
    <property type="match status" value="1"/>
</dbReference>
<sequence length="657" mass="73504">MWVLVGTGENEGSQHWLAPGKSYSIGRKDCDINISNDRSVSRKHGTLTVSENSISAVSDTKANTVVTLIDERSKFGLYVNQDKISEQTLQDGDEIKFGAMNSTYKLEFKKLVLCCSGMRATTKKQLATIASELDVKLVDSWSSECTHLIMQNIQVTQKVLFALLSCCYIVKDQWLGEIYKNKNGLEEHFSLPEEKEFLPPVKEKIIDPNSISFLPNQNRRGLFKAKTFIVFSSSQLPKISEPVEIGGGEAVCYEGGVRKLDAFIAQHNDPIFIRPPENSNKDVVEYLASLDKDLISEMDIGFAILHGTLNFLDKSDTTSSTNVSETPVIESVEPKGNGSRTTRTQSKLDSFLKPNLAKTATTISPQLQPSPFARPEVIPPKRVSARELSSSIMGFSESQFNSHQENGKSSQSTFVDIPNTMESFVNPSIKKEPVVEVFSYGTISPSQTRTKASQSVSPGHRISPTLKSTASKPMSARDFSLSLFRPKTSFKKEQDSQESKPNESQEFTRKQPTADRQLFKPLSSQLDGDTQQSPLVHPKEEEYVEVKPEVMEVNKIRNMAQVEFDDLIVKRKQRTSKTTYSGPNFKRFTKGYYPERDRNTLPTVVELVLHDHSIGAGADEQWLRTAVKTNESQDDSDMFGLHDQIGKTARKRKASRI</sequence>
<evidence type="ECO:0000313" key="11">
    <source>
        <dbReference type="EMBL" id="KAK9704049.1"/>
    </source>
</evidence>
<proteinExistence type="inferred from homology"/>
<dbReference type="Gene3D" id="3.40.50.10980">
    <property type="entry name" value="Nibrin, BRCT2 domain"/>
    <property type="match status" value="1"/>
</dbReference>
<keyword evidence="6" id="KW-0539">Nucleus</keyword>
<evidence type="ECO:0000256" key="3">
    <source>
        <dbReference type="ARBA" id="ARBA00022454"/>
    </source>
</evidence>
<keyword evidence="7" id="KW-0131">Cell cycle</keyword>
<dbReference type="Proteomes" id="UP001479436">
    <property type="component" value="Unassembled WGS sequence"/>
</dbReference>
<dbReference type="EMBL" id="JASJQH010007593">
    <property type="protein sequence ID" value="KAK9704049.1"/>
    <property type="molecule type" value="Genomic_DNA"/>
</dbReference>
<keyword evidence="5" id="KW-0234">DNA repair</keyword>
<evidence type="ECO:0000256" key="2">
    <source>
        <dbReference type="ARBA" id="ARBA00004286"/>
    </source>
</evidence>
<dbReference type="InterPro" id="IPR001357">
    <property type="entry name" value="BRCT_dom"/>
</dbReference>
<comment type="similarity">
    <text evidence="8">Belongs to the Nibrin family.</text>
</comment>
<dbReference type="Gene3D" id="2.60.200.20">
    <property type="match status" value="1"/>
</dbReference>
<feature type="region of interest" description="Disordered" evidence="9">
    <location>
        <begin position="316"/>
        <end position="346"/>
    </location>
</feature>
<evidence type="ECO:0000313" key="12">
    <source>
        <dbReference type="Proteomes" id="UP001479436"/>
    </source>
</evidence>
<dbReference type="InterPro" id="IPR040227">
    <property type="entry name" value="Nibrin-rel"/>
</dbReference>
<feature type="domain" description="FHA" evidence="10">
    <location>
        <begin position="17"/>
        <end position="84"/>
    </location>
</feature>
<dbReference type="InterPro" id="IPR000253">
    <property type="entry name" value="FHA_dom"/>
</dbReference>
<gene>
    <name evidence="11" type="ORF">K7432_010424</name>
</gene>
<dbReference type="InterPro" id="IPR032429">
    <property type="entry name" value="Nibrin_BRCT2"/>
</dbReference>
<keyword evidence="4" id="KW-0227">DNA damage</keyword>
<dbReference type="PROSITE" id="PS50006">
    <property type="entry name" value="FHA_DOMAIN"/>
    <property type="match status" value="1"/>
</dbReference>
<dbReference type="PANTHER" id="PTHR12162">
    <property type="entry name" value="NIBRIN-RELATED"/>
    <property type="match status" value="1"/>
</dbReference>
<evidence type="ECO:0000256" key="6">
    <source>
        <dbReference type="ARBA" id="ARBA00023242"/>
    </source>
</evidence>
<evidence type="ECO:0000256" key="7">
    <source>
        <dbReference type="ARBA" id="ARBA00023306"/>
    </source>
</evidence>
<name>A0ABR2VVG2_9FUNG</name>
<dbReference type="Gene3D" id="3.40.50.10190">
    <property type="entry name" value="BRCT domain"/>
    <property type="match status" value="1"/>
</dbReference>
<feature type="region of interest" description="Disordered" evidence="9">
    <location>
        <begin position="632"/>
        <end position="657"/>
    </location>
</feature>
<evidence type="ECO:0000256" key="5">
    <source>
        <dbReference type="ARBA" id="ARBA00023204"/>
    </source>
</evidence>
<evidence type="ECO:0000256" key="4">
    <source>
        <dbReference type="ARBA" id="ARBA00022763"/>
    </source>
</evidence>
<keyword evidence="3" id="KW-0158">Chromosome</keyword>
<dbReference type="InterPro" id="IPR043014">
    <property type="entry name" value="Nibrin_BRCT2_sf"/>
</dbReference>
<feature type="compositionally biased region" description="Polar residues" evidence="9">
    <location>
        <begin position="444"/>
        <end position="457"/>
    </location>
</feature>
<dbReference type="InterPro" id="IPR036420">
    <property type="entry name" value="BRCT_dom_sf"/>
</dbReference>
<dbReference type="Pfam" id="PF00498">
    <property type="entry name" value="FHA"/>
    <property type="match status" value="1"/>
</dbReference>
<reference evidence="11 12" key="1">
    <citation type="submission" date="2023-04" db="EMBL/GenBank/DDBJ databases">
        <title>Genome of Basidiobolus ranarum AG-B5.</title>
        <authorList>
            <person name="Stajich J.E."/>
            <person name="Carter-House D."/>
            <person name="Gryganskyi A."/>
        </authorList>
    </citation>
    <scope>NUCLEOTIDE SEQUENCE [LARGE SCALE GENOMIC DNA]</scope>
    <source>
        <strain evidence="11 12">AG-B5</strain>
    </source>
</reference>
<dbReference type="SMART" id="SM00240">
    <property type="entry name" value="FHA"/>
    <property type="match status" value="1"/>
</dbReference>
<accession>A0ABR2VVG2</accession>
<evidence type="ECO:0000256" key="9">
    <source>
        <dbReference type="SAM" id="MobiDB-lite"/>
    </source>
</evidence>
<comment type="caution">
    <text evidence="11">The sequence shown here is derived from an EMBL/GenBank/DDBJ whole genome shotgun (WGS) entry which is preliminary data.</text>
</comment>
<feature type="region of interest" description="Disordered" evidence="9">
    <location>
        <begin position="444"/>
        <end position="542"/>
    </location>
</feature>
<dbReference type="CDD" id="cd22667">
    <property type="entry name" value="FHA_NBN"/>
    <property type="match status" value="1"/>
</dbReference>
<feature type="compositionally biased region" description="Polar residues" evidence="9">
    <location>
        <begin position="522"/>
        <end position="534"/>
    </location>
</feature>
<evidence type="ECO:0000256" key="8">
    <source>
        <dbReference type="ARBA" id="ARBA00044757"/>
    </source>
</evidence>
<dbReference type="Pfam" id="PF16508">
    <property type="entry name" value="NIBRIN_BRCT_II"/>
    <property type="match status" value="1"/>
</dbReference>
<dbReference type="Pfam" id="PF00533">
    <property type="entry name" value="BRCT"/>
    <property type="match status" value="1"/>
</dbReference>
<comment type="subcellular location">
    <subcellularLocation>
        <location evidence="2">Chromosome</location>
    </subcellularLocation>
    <subcellularLocation>
        <location evidence="1">Nucleus</location>
    </subcellularLocation>
</comment>
<keyword evidence="12" id="KW-1185">Reference proteome</keyword>
<dbReference type="CDD" id="cd17741">
    <property type="entry name" value="BRCT_nibrin"/>
    <property type="match status" value="1"/>
</dbReference>
<evidence type="ECO:0000256" key="1">
    <source>
        <dbReference type="ARBA" id="ARBA00004123"/>
    </source>
</evidence>
<dbReference type="InterPro" id="IPR008984">
    <property type="entry name" value="SMAD_FHA_dom_sf"/>
</dbReference>
<dbReference type="SUPFAM" id="SSF49879">
    <property type="entry name" value="SMAD/FHA domain"/>
    <property type="match status" value="1"/>
</dbReference>